<evidence type="ECO:0000313" key="3">
    <source>
        <dbReference type="Proteomes" id="UP000054321"/>
    </source>
</evidence>
<dbReference type="EMBL" id="KN832872">
    <property type="protein sequence ID" value="KIN04946.1"/>
    <property type="molecule type" value="Genomic_DNA"/>
</dbReference>
<keyword evidence="3" id="KW-1185">Reference proteome</keyword>
<organism evidence="2 3">
    <name type="scientific">Oidiodendron maius (strain Zn)</name>
    <dbReference type="NCBI Taxonomy" id="913774"/>
    <lineage>
        <taxon>Eukaryota</taxon>
        <taxon>Fungi</taxon>
        <taxon>Dikarya</taxon>
        <taxon>Ascomycota</taxon>
        <taxon>Pezizomycotina</taxon>
        <taxon>Leotiomycetes</taxon>
        <taxon>Leotiomycetes incertae sedis</taxon>
        <taxon>Myxotrichaceae</taxon>
        <taxon>Oidiodendron</taxon>
    </lineage>
</organism>
<name>A0A0C3H9L5_OIDMZ</name>
<proteinExistence type="predicted"/>
<accession>A0A0C3H9L5</accession>
<dbReference type="AlphaFoldDB" id="A0A0C3H9L5"/>
<dbReference type="InParanoid" id="A0A0C3H9L5"/>
<feature type="region of interest" description="Disordered" evidence="1">
    <location>
        <begin position="1"/>
        <end position="24"/>
    </location>
</feature>
<evidence type="ECO:0000256" key="1">
    <source>
        <dbReference type="SAM" id="MobiDB-lite"/>
    </source>
</evidence>
<sequence length="166" mass="17892">MPPAMSCIGGPTDDTNPARNAGGPNLAPQKICNFGTARISILGAAQRRSDSRAQSVVGSAWYIARGDSGGRALLQYSITLRKEDGRRARQHGRHRFLARRPGSSLLSQEWSPFCSAGYLRMERQPGSAGPGWSTSRTPVSMHGGIDEVPTLQPTSLMNVRTHGHIN</sequence>
<gene>
    <name evidence="2" type="ORF">OIDMADRAFT_142744</name>
</gene>
<evidence type="ECO:0000313" key="2">
    <source>
        <dbReference type="EMBL" id="KIN04946.1"/>
    </source>
</evidence>
<reference evidence="3" key="2">
    <citation type="submission" date="2015-01" db="EMBL/GenBank/DDBJ databases">
        <title>Evolutionary Origins and Diversification of the Mycorrhizal Mutualists.</title>
        <authorList>
            <consortium name="DOE Joint Genome Institute"/>
            <consortium name="Mycorrhizal Genomics Consortium"/>
            <person name="Kohler A."/>
            <person name="Kuo A."/>
            <person name="Nagy L.G."/>
            <person name="Floudas D."/>
            <person name="Copeland A."/>
            <person name="Barry K.W."/>
            <person name="Cichocki N."/>
            <person name="Veneault-Fourrey C."/>
            <person name="LaButti K."/>
            <person name="Lindquist E.A."/>
            <person name="Lipzen A."/>
            <person name="Lundell T."/>
            <person name="Morin E."/>
            <person name="Murat C."/>
            <person name="Riley R."/>
            <person name="Ohm R."/>
            <person name="Sun H."/>
            <person name="Tunlid A."/>
            <person name="Henrissat B."/>
            <person name="Grigoriev I.V."/>
            <person name="Hibbett D.S."/>
            <person name="Martin F."/>
        </authorList>
    </citation>
    <scope>NUCLEOTIDE SEQUENCE [LARGE SCALE GENOMIC DNA]</scope>
    <source>
        <strain evidence="3">Zn</strain>
    </source>
</reference>
<protein>
    <submittedName>
        <fullName evidence="2">Uncharacterized protein</fullName>
    </submittedName>
</protein>
<dbReference type="Proteomes" id="UP000054321">
    <property type="component" value="Unassembled WGS sequence"/>
</dbReference>
<reference evidence="2 3" key="1">
    <citation type="submission" date="2014-04" db="EMBL/GenBank/DDBJ databases">
        <authorList>
            <consortium name="DOE Joint Genome Institute"/>
            <person name="Kuo A."/>
            <person name="Martino E."/>
            <person name="Perotto S."/>
            <person name="Kohler A."/>
            <person name="Nagy L.G."/>
            <person name="Floudas D."/>
            <person name="Copeland A."/>
            <person name="Barry K.W."/>
            <person name="Cichocki N."/>
            <person name="Veneault-Fourrey C."/>
            <person name="LaButti K."/>
            <person name="Lindquist E.A."/>
            <person name="Lipzen A."/>
            <person name="Lundell T."/>
            <person name="Morin E."/>
            <person name="Murat C."/>
            <person name="Sun H."/>
            <person name="Tunlid A."/>
            <person name="Henrissat B."/>
            <person name="Grigoriev I.V."/>
            <person name="Hibbett D.S."/>
            <person name="Martin F."/>
            <person name="Nordberg H.P."/>
            <person name="Cantor M.N."/>
            <person name="Hua S.X."/>
        </authorList>
    </citation>
    <scope>NUCLEOTIDE SEQUENCE [LARGE SCALE GENOMIC DNA]</scope>
    <source>
        <strain evidence="2 3">Zn</strain>
    </source>
</reference>
<dbReference type="HOGENOM" id="CLU_1603240_0_0_1"/>